<accession>S4PLC7</accession>
<protein>
    <submittedName>
        <fullName evidence="2">Uncharacterized protein</fullName>
    </submittedName>
</protein>
<organism evidence="2">
    <name type="scientific">Pararge aegeria</name>
    <name type="common">speckled wood butterfly</name>
    <dbReference type="NCBI Taxonomy" id="116150"/>
    <lineage>
        <taxon>Eukaryota</taxon>
        <taxon>Metazoa</taxon>
        <taxon>Ecdysozoa</taxon>
        <taxon>Arthropoda</taxon>
        <taxon>Hexapoda</taxon>
        <taxon>Insecta</taxon>
        <taxon>Pterygota</taxon>
        <taxon>Neoptera</taxon>
        <taxon>Endopterygota</taxon>
        <taxon>Lepidoptera</taxon>
        <taxon>Glossata</taxon>
        <taxon>Ditrysia</taxon>
        <taxon>Papilionoidea</taxon>
        <taxon>Nymphalidae</taxon>
        <taxon>Satyrinae</taxon>
        <taxon>Satyrini</taxon>
        <taxon>Parargina</taxon>
        <taxon>Pararge</taxon>
    </lineage>
</organism>
<proteinExistence type="predicted"/>
<evidence type="ECO:0000313" key="2">
    <source>
        <dbReference type="EMBL" id="JAA91889.1"/>
    </source>
</evidence>
<evidence type="ECO:0000256" key="1">
    <source>
        <dbReference type="SAM" id="SignalP"/>
    </source>
</evidence>
<keyword evidence="1" id="KW-0732">Signal</keyword>
<feature type="signal peptide" evidence="1">
    <location>
        <begin position="1"/>
        <end position="21"/>
    </location>
</feature>
<feature type="chain" id="PRO_5004522489" evidence="1">
    <location>
        <begin position="22"/>
        <end position="69"/>
    </location>
</feature>
<feature type="non-terminal residue" evidence="2">
    <location>
        <position position="1"/>
    </location>
</feature>
<name>S4PLC7_9NEOP</name>
<sequence>RGGSSFVVALTFLVLGTVTLIHNTSECRLSPALLITPSAHRQSGPHRTAVHVTTAFGQRTATSPYHCTH</sequence>
<dbReference type="EMBL" id="GAIX01000671">
    <property type="protein sequence ID" value="JAA91889.1"/>
    <property type="molecule type" value="Transcribed_RNA"/>
</dbReference>
<feature type="non-terminal residue" evidence="2">
    <location>
        <position position="69"/>
    </location>
</feature>
<dbReference type="AlphaFoldDB" id="S4PLC7"/>
<reference evidence="2" key="2">
    <citation type="submission" date="2013-05" db="EMBL/GenBank/DDBJ databases">
        <authorList>
            <person name="Carter J.-M."/>
            <person name="Baker S.C."/>
            <person name="Pink R."/>
            <person name="Carter D.R.F."/>
            <person name="Collins A."/>
            <person name="Tomlin J."/>
            <person name="Gibbs M."/>
            <person name="Breuker C.J."/>
        </authorList>
    </citation>
    <scope>NUCLEOTIDE SEQUENCE</scope>
    <source>
        <tissue evidence="2">Ovary</tissue>
    </source>
</reference>
<reference evidence="2" key="1">
    <citation type="journal article" date="2013" name="BMC Genomics">
        <title>Unscrambling butterfly oogenesis.</title>
        <authorList>
            <person name="Carter J.M."/>
            <person name="Baker S.C."/>
            <person name="Pink R."/>
            <person name="Carter D.R."/>
            <person name="Collins A."/>
            <person name="Tomlin J."/>
            <person name="Gibbs M."/>
            <person name="Breuker C.J."/>
        </authorList>
    </citation>
    <scope>NUCLEOTIDE SEQUENCE</scope>
    <source>
        <tissue evidence="2">Ovary</tissue>
    </source>
</reference>